<evidence type="ECO:0000313" key="15">
    <source>
        <dbReference type="EMBL" id="XAE41885.1"/>
    </source>
</evidence>
<reference evidence="15 16" key="1">
    <citation type="submission" date="2024-04" db="EMBL/GenBank/DDBJ databases">
        <title>Complete genome sequence of Nguyenibacter vanlangesis HBCM-1154, a strain capable of nitrogen fixation, IAA production, and phosphorus solubilization isolated from sugarcane soil.</title>
        <authorList>
            <person name="MY HANH P."/>
        </authorList>
    </citation>
    <scope>NUCLEOTIDE SEQUENCE [LARGE SCALE GENOMIC DNA]</scope>
    <source>
        <strain evidence="15 16">HBCM 1154</strain>
    </source>
</reference>
<dbReference type="CDD" id="cd01347">
    <property type="entry name" value="ligand_gated_channel"/>
    <property type="match status" value="1"/>
</dbReference>
<keyword evidence="16" id="KW-1185">Reference proteome</keyword>
<feature type="compositionally biased region" description="Basic and acidic residues" evidence="12">
    <location>
        <begin position="54"/>
        <end position="77"/>
    </location>
</feature>
<dbReference type="Proteomes" id="UP001449795">
    <property type="component" value="Chromosome"/>
</dbReference>
<evidence type="ECO:0000256" key="3">
    <source>
        <dbReference type="ARBA" id="ARBA00022448"/>
    </source>
</evidence>
<accession>A0ABZ3D2F2</accession>
<dbReference type="PANTHER" id="PTHR32552">
    <property type="entry name" value="FERRICHROME IRON RECEPTOR-RELATED"/>
    <property type="match status" value="1"/>
</dbReference>
<evidence type="ECO:0000259" key="14">
    <source>
        <dbReference type="Pfam" id="PF07715"/>
    </source>
</evidence>
<keyword evidence="3 10" id="KW-0813">Transport</keyword>
<proteinExistence type="inferred from homology"/>
<dbReference type="Pfam" id="PF00593">
    <property type="entry name" value="TonB_dep_Rec_b-barrel"/>
    <property type="match status" value="1"/>
</dbReference>
<keyword evidence="9 10" id="KW-0998">Cell outer membrane</keyword>
<evidence type="ECO:0000256" key="7">
    <source>
        <dbReference type="ARBA" id="ARBA00023136"/>
    </source>
</evidence>
<organism evidence="15 16">
    <name type="scientific">Nguyenibacter vanlangensis</name>
    <dbReference type="NCBI Taxonomy" id="1216886"/>
    <lineage>
        <taxon>Bacteria</taxon>
        <taxon>Pseudomonadati</taxon>
        <taxon>Pseudomonadota</taxon>
        <taxon>Alphaproteobacteria</taxon>
        <taxon>Acetobacterales</taxon>
        <taxon>Acetobacteraceae</taxon>
        <taxon>Nguyenibacter</taxon>
    </lineage>
</organism>
<dbReference type="NCBIfam" id="TIGR01783">
    <property type="entry name" value="TonB-siderophor"/>
    <property type="match status" value="1"/>
</dbReference>
<evidence type="ECO:0000256" key="6">
    <source>
        <dbReference type="ARBA" id="ARBA00023077"/>
    </source>
</evidence>
<feature type="region of interest" description="Disordered" evidence="12">
    <location>
        <begin position="32"/>
        <end position="82"/>
    </location>
</feature>
<evidence type="ECO:0000256" key="5">
    <source>
        <dbReference type="ARBA" id="ARBA00022692"/>
    </source>
</evidence>
<dbReference type="PROSITE" id="PS52016">
    <property type="entry name" value="TONB_DEPENDENT_REC_3"/>
    <property type="match status" value="1"/>
</dbReference>
<evidence type="ECO:0000256" key="12">
    <source>
        <dbReference type="SAM" id="MobiDB-lite"/>
    </source>
</evidence>
<evidence type="ECO:0000256" key="8">
    <source>
        <dbReference type="ARBA" id="ARBA00023170"/>
    </source>
</evidence>
<name>A0ABZ3D2F2_9PROT</name>
<keyword evidence="7 10" id="KW-0472">Membrane</keyword>
<evidence type="ECO:0000256" key="9">
    <source>
        <dbReference type="ARBA" id="ARBA00023237"/>
    </source>
</evidence>
<keyword evidence="6 11" id="KW-0798">TonB box</keyword>
<dbReference type="Gene3D" id="2.170.130.10">
    <property type="entry name" value="TonB-dependent receptor, plug domain"/>
    <property type="match status" value="1"/>
</dbReference>
<feature type="domain" description="TonB-dependent receptor-like beta-barrel" evidence="13">
    <location>
        <begin position="290"/>
        <end position="732"/>
    </location>
</feature>
<evidence type="ECO:0000256" key="1">
    <source>
        <dbReference type="ARBA" id="ARBA00004571"/>
    </source>
</evidence>
<feature type="compositionally biased region" description="Basic and acidic residues" evidence="12">
    <location>
        <begin position="36"/>
        <end position="47"/>
    </location>
</feature>
<keyword evidence="8 15" id="KW-0675">Receptor</keyword>
<comment type="similarity">
    <text evidence="2 10 11">Belongs to the TonB-dependent receptor family.</text>
</comment>
<dbReference type="RefSeq" id="WP_342627715.1">
    <property type="nucleotide sequence ID" value="NZ_CP152276.1"/>
</dbReference>
<dbReference type="EMBL" id="CP152276">
    <property type="protein sequence ID" value="XAE41885.1"/>
    <property type="molecule type" value="Genomic_DNA"/>
</dbReference>
<feature type="domain" description="TonB-dependent receptor plug" evidence="14">
    <location>
        <begin position="111"/>
        <end position="209"/>
    </location>
</feature>
<dbReference type="InterPro" id="IPR037066">
    <property type="entry name" value="Plug_dom_sf"/>
</dbReference>
<evidence type="ECO:0000256" key="4">
    <source>
        <dbReference type="ARBA" id="ARBA00022452"/>
    </source>
</evidence>
<gene>
    <name evidence="15" type="ORF">AAC691_16625</name>
</gene>
<evidence type="ECO:0000256" key="10">
    <source>
        <dbReference type="PROSITE-ProRule" id="PRU01360"/>
    </source>
</evidence>
<evidence type="ECO:0000259" key="13">
    <source>
        <dbReference type="Pfam" id="PF00593"/>
    </source>
</evidence>
<evidence type="ECO:0000256" key="2">
    <source>
        <dbReference type="ARBA" id="ARBA00009810"/>
    </source>
</evidence>
<dbReference type="InterPro" id="IPR036942">
    <property type="entry name" value="Beta-barrel_TonB_sf"/>
</dbReference>
<dbReference type="SUPFAM" id="SSF56935">
    <property type="entry name" value="Porins"/>
    <property type="match status" value="1"/>
</dbReference>
<protein>
    <submittedName>
        <fullName evidence="15">TonB-dependent siderophore receptor</fullName>
    </submittedName>
</protein>
<comment type="subcellular location">
    <subcellularLocation>
        <location evidence="1 10">Cell outer membrane</location>
        <topology evidence="1 10">Multi-pass membrane protein</topology>
    </subcellularLocation>
</comment>
<sequence length="762" mass="83150">MTTHSDMSPSSGRRRMGATTLGLVLGAGWLMPGDARAAEPQRPDPRPRAGHGLHAPDRSRDHDRHHDHDRDAGHDAAVHPPVRPAEHLLVTGQGRGYQQTQPHLDRIMTSLVDTPQTITEIPKQLMQDQNTTNMLDALRTVPGISIAAGEGAQQGDNLSIRGFNAQNDFYRDGMLDFGSYYRDPFDLETVEVLKGPSGSLFGRGSTGGVINEVTKRAGMTPVTAGTLSFGTDGTQRLTADIGRAGAALGGFAWRLNAMVQQAGLAGIDLAATRRYGIAPSLAFGLNTATHLRIDYFRQQSYDTQYYGTTWLNGVPAPTPRSNFYGYPGDYLRSAVNVGTIRLEHDVSRHLTFHDQVRYSTYNTAQRAVEPQILGYTPYTNIAPASVPLSQIQVTRNTLALSGPSTLLDNQLEGNADYRTGSLRHQLLFGFEIQRQTADITRYTYPQTKTSLLDPDQGADFPFASRLRSMSGATSHDYAPYLNYTISLGTHWQAIGGWRWDDYTTDYKQIVAPAVHVTRHDRVSTWRGALVYKPTADSSLYFNYGTSFDPSGENIALTASTAAVAPEQSRTFEFGGKWAMHGLSLSAAAYRIEMTNVRETNPANATETILAGNYRSQGFELSATGNLTSRWSVFGGYSYDDVSVIASPNRLELGNQPPNAPKHTVAFWTEYHLPRLPVSIGGGVNYVASRTASSLPIAGTTVIERAPGYTTAQVMVKYHITHSLAAQVNIANISNALYYSALHPTHVVVGPARSALFSLSANF</sequence>
<evidence type="ECO:0000256" key="11">
    <source>
        <dbReference type="RuleBase" id="RU003357"/>
    </source>
</evidence>
<keyword evidence="4 10" id="KW-1134">Transmembrane beta strand</keyword>
<dbReference type="InterPro" id="IPR010105">
    <property type="entry name" value="TonB_sidphr_rcpt"/>
</dbReference>
<dbReference type="PANTHER" id="PTHR32552:SF83">
    <property type="entry name" value="BLR3904 PROTEIN"/>
    <property type="match status" value="1"/>
</dbReference>
<dbReference type="Gene3D" id="2.40.170.20">
    <property type="entry name" value="TonB-dependent receptor, beta-barrel domain"/>
    <property type="match status" value="1"/>
</dbReference>
<keyword evidence="5 10" id="KW-0812">Transmembrane</keyword>
<dbReference type="InterPro" id="IPR039426">
    <property type="entry name" value="TonB-dep_rcpt-like"/>
</dbReference>
<dbReference type="InterPro" id="IPR012910">
    <property type="entry name" value="Plug_dom"/>
</dbReference>
<dbReference type="Pfam" id="PF07715">
    <property type="entry name" value="Plug"/>
    <property type="match status" value="1"/>
</dbReference>
<evidence type="ECO:0000313" key="16">
    <source>
        <dbReference type="Proteomes" id="UP001449795"/>
    </source>
</evidence>
<dbReference type="InterPro" id="IPR000531">
    <property type="entry name" value="Beta-barrel_TonB"/>
</dbReference>